<evidence type="ECO:0000313" key="2">
    <source>
        <dbReference type="Proteomes" id="UP001472677"/>
    </source>
</evidence>
<evidence type="ECO:0000313" key="1">
    <source>
        <dbReference type="EMBL" id="KAK8520726.1"/>
    </source>
</evidence>
<protein>
    <submittedName>
        <fullName evidence="1">Uncharacterized protein</fullName>
    </submittedName>
</protein>
<comment type="caution">
    <text evidence="1">The sequence shown here is derived from an EMBL/GenBank/DDBJ whole genome shotgun (WGS) entry which is preliminary data.</text>
</comment>
<gene>
    <name evidence="1" type="ORF">V6N12_004654</name>
</gene>
<proteinExistence type="predicted"/>
<name>A0ABR2CM42_9ROSI</name>
<dbReference type="Proteomes" id="UP001472677">
    <property type="component" value="Unassembled WGS sequence"/>
</dbReference>
<dbReference type="EMBL" id="JBBPBM010000048">
    <property type="protein sequence ID" value="KAK8520726.1"/>
    <property type="molecule type" value="Genomic_DNA"/>
</dbReference>
<keyword evidence="2" id="KW-1185">Reference proteome</keyword>
<reference evidence="1 2" key="1">
    <citation type="journal article" date="2024" name="G3 (Bethesda)">
        <title>Genome assembly of Hibiscus sabdariffa L. provides insights into metabolisms of medicinal natural products.</title>
        <authorList>
            <person name="Kim T."/>
        </authorList>
    </citation>
    <scope>NUCLEOTIDE SEQUENCE [LARGE SCALE GENOMIC DNA]</scope>
    <source>
        <strain evidence="1">TK-2024</strain>
        <tissue evidence="1">Old leaves</tissue>
    </source>
</reference>
<sequence length="83" mass="9597">MCRLDLIEDEIPLCSDKAKLESEPGNDENLESSKLERNYLNMKVLRRKKNIANPKLPKSRIKWNPQQCRLMFIEGAGIELADP</sequence>
<organism evidence="1 2">
    <name type="scientific">Hibiscus sabdariffa</name>
    <name type="common">roselle</name>
    <dbReference type="NCBI Taxonomy" id="183260"/>
    <lineage>
        <taxon>Eukaryota</taxon>
        <taxon>Viridiplantae</taxon>
        <taxon>Streptophyta</taxon>
        <taxon>Embryophyta</taxon>
        <taxon>Tracheophyta</taxon>
        <taxon>Spermatophyta</taxon>
        <taxon>Magnoliopsida</taxon>
        <taxon>eudicotyledons</taxon>
        <taxon>Gunneridae</taxon>
        <taxon>Pentapetalae</taxon>
        <taxon>rosids</taxon>
        <taxon>malvids</taxon>
        <taxon>Malvales</taxon>
        <taxon>Malvaceae</taxon>
        <taxon>Malvoideae</taxon>
        <taxon>Hibiscus</taxon>
    </lineage>
</organism>
<accession>A0ABR2CM42</accession>